<feature type="region of interest" description="Disordered" evidence="2">
    <location>
        <begin position="78"/>
        <end position="108"/>
    </location>
</feature>
<sequence length="169" mass="18982">MTPAKQESLMQGQTGIAKKVYECVPISEPWRSFQVLTALRNMTGSTPDVRIVQGCLRDLVDSGLIRRTGTDHYQRIQVEKKTKHQEPKMAEPAKKIETQSEPKRSASPLEMLGELANELAGMAEHMKRLSDRIEDVALAVEQERESSAKSMESYRQLKALLKSLQGEGE</sequence>
<comment type="caution">
    <text evidence="3">The sequence shown here is derived from an EMBL/GenBank/DDBJ whole genome shotgun (WGS) entry which is preliminary data.</text>
</comment>
<evidence type="ECO:0000256" key="2">
    <source>
        <dbReference type="SAM" id="MobiDB-lite"/>
    </source>
</evidence>
<organism evidence="3 4">
    <name type="scientific">Pseudomonas aeruginosa</name>
    <dbReference type="NCBI Taxonomy" id="287"/>
    <lineage>
        <taxon>Bacteria</taxon>
        <taxon>Pseudomonadati</taxon>
        <taxon>Pseudomonadota</taxon>
        <taxon>Gammaproteobacteria</taxon>
        <taxon>Pseudomonadales</taxon>
        <taxon>Pseudomonadaceae</taxon>
        <taxon>Pseudomonas</taxon>
    </lineage>
</organism>
<reference evidence="4" key="1">
    <citation type="submission" date="2017-05" db="EMBL/GenBank/DDBJ databases">
        <authorList>
            <person name="Giani T."/>
            <person name="Arena F."/>
            <person name="Pollini S."/>
            <person name="Di Pilato V."/>
            <person name="D'Andrea M.M."/>
            <person name="Henrici De Angelis L."/>
            <person name="Bassetti M."/>
            <person name="Rossolini G.M."/>
        </authorList>
    </citation>
    <scope>NUCLEOTIDE SEQUENCE [LARGE SCALE GENOMIC DNA]</scope>
    <source>
        <strain evidence="4">S567_C10_BS</strain>
    </source>
</reference>
<evidence type="ECO:0000313" key="4">
    <source>
        <dbReference type="Proteomes" id="UP000194857"/>
    </source>
</evidence>
<dbReference type="Proteomes" id="UP000194857">
    <property type="component" value="Unassembled WGS sequence"/>
</dbReference>
<evidence type="ECO:0000313" key="3">
    <source>
        <dbReference type="EMBL" id="OTI51886.1"/>
    </source>
</evidence>
<dbReference type="EMBL" id="NFFZ01000086">
    <property type="protein sequence ID" value="OTI51886.1"/>
    <property type="molecule type" value="Genomic_DNA"/>
</dbReference>
<keyword evidence="1" id="KW-0175">Coiled coil</keyword>
<dbReference type="AlphaFoldDB" id="A0A241XEC4"/>
<accession>A0A241XEC4</accession>
<evidence type="ECO:0000256" key="1">
    <source>
        <dbReference type="SAM" id="Coils"/>
    </source>
</evidence>
<proteinExistence type="predicted"/>
<name>A0A241XEC4_PSEAI</name>
<feature type="compositionally biased region" description="Basic and acidic residues" evidence="2">
    <location>
        <begin position="78"/>
        <end position="104"/>
    </location>
</feature>
<gene>
    <name evidence="3" type="ORF">CAZ10_38485</name>
</gene>
<protein>
    <submittedName>
        <fullName evidence="3">Uncharacterized protein</fullName>
    </submittedName>
</protein>
<feature type="coiled-coil region" evidence="1">
    <location>
        <begin position="112"/>
        <end position="146"/>
    </location>
</feature>